<keyword evidence="6 7" id="KW-0472">Membrane</keyword>
<feature type="transmembrane region" description="Helical" evidence="7">
    <location>
        <begin position="85"/>
        <end position="105"/>
    </location>
</feature>
<feature type="transmembrane region" description="Helical" evidence="7">
    <location>
        <begin position="12"/>
        <end position="31"/>
    </location>
</feature>
<evidence type="ECO:0000256" key="1">
    <source>
        <dbReference type="ARBA" id="ARBA00004141"/>
    </source>
</evidence>
<evidence type="ECO:0000259" key="9">
    <source>
        <dbReference type="Pfam" id="PF16916"/>
    </source>
</evidence>
<evidence type="ECO:0000256" key="6">
    <source>
        <dbReference type="ARBA" id="ARBA00023136"/>
    </source>
</evidence>
<evidence type="ECO:0000256" key="3">
    <source>
        <dbReference type="ARBA" id="ARBA00022448"/>
    </source>
</evidence>
<comment type="similarity">
    <text evidence="2">Belongs to the cation diffusion facilitator (CDF) transporter (TC 2.A.4) family.</text>
</comment>
<evidence type="ECO:0000256" key="5">
    <source>
        <dbReference type="ARBA" id="ARBA00022989"/>
    </source>
</evidence>
<dbReference type="PANTHER" id="PTHR43840:SF15">
    <property type="entry name" value="MITOCHONDRIAL METAL TRANSPORTER 1-RELATED"/>
    <property type="match status" value="1"/>
</dbReference>
<dbReference type="Pfam" id="PF16916">
    <property type="entry name" value="ZT_dimer"/>
    <property type="match status" value="1"/>
</dbReference>
<dbReference type="GO" id="GO:0006882">
    <property type="term" value="P:intracellular zinc ion homeostasis"/>
    <property type="evidence" value="ECO:0007669"/>
    <property type="project" value="TreeGrafter"/>
</dbReference>
<reference evidence="10" key="1">
    <citation type="journal article" date="2020" name="mSystems">
        <title>Genome- and Community-Level Interaction Insights into Carbon Utilization and Element Cycling Functions of Hydrothermarchaeota in Hydrothermal Sediment.</title>
        <authorList>
            <person name="Zhou Z."/>
            <person name="Liu Y."/>
            <person name="Xu W."/>
            <person name="Pan J."/>
            <person name="Luo Z.H."/>
            <person name="Li M."/>
        </authorList>
    </citation>
    <scope>NUCLEOTIDE SEQUENCE [LARGE SCALE GENOMIC DNA]</scope>
    <source>
        <strain evidence="10">SpSt-456</strain>
    </source>
</reference>
<dbReference type="InterPro" id="IPR027469">
    <property type="entry name" value="Cation_efflux_TMD_sf"/>
</dbReference>
<evidence type="ECO:0000256" key="7">
    <source>
        <dbReference type="SAM" id="Phobius"/>
    </source>
</evidence>
<feature type="domain" description="Cation efflux protein cytoplasmic" evidence="9">
    <location>
        <begin position="229"/>
        <end position="290"/>
    </location>
</feature>
<comment type="subcellular location">
    <subcellularLocation>
        <location evidence="1">Membrane</location>
        <topology evidence="1">Multi-pass membrane protein</topology>
    </subcellularLocation>
</comment>
<evidence type="ECO:0000256" key="4">
    <source>
        <dbReference type="ARBA" id="ARBA00022692"/>
    </source>
</evidence>
<keyword evidence="4 7" id="KW-0812">Transmembrane</keyword>
<sequence length="325" mass="36233">MEDRAQRTRLKAISLSFVVGVLLMAFKFYIYHITRSAAVLSDALESIVNVIASAFALWSIYLAAKPPDPEHPYGHGKVEYFSAGFEGALIVVAALGIFWSAWQQIRRPHPLPNLDLGLWLVLGTSAVNGALGLFLITVGRRTRSLPLVADGKHIMTDCLSSLAVVLGLVLVKFSGWYWVDGAVAALVGGQILFSGRSLLKESFAGLMDASDPQLLEEISHLLSRNRKNLWIDIHRLRAWRSGRHIYVDFHLILPRYLPLVEAHREVAELENLFRVHFKGAAEVFVHIDPCQDPNCPICSVPQCASRSHPKSQSTFWNHGHLTTRD</sequence>
<dbReference type="GO" id="GO:0015093">
    <property type="term" value="F:ferrous iron transmembrane transporter activity"/>
    <property type="evidence" value="ECO:0007669"/>
    <property type="project" value="TreeGrafter"/>
</dbReference>
<feature type="transmembrane region" description="Helical" evidence="7">
    <location>
        <begin position="43"/>
        <end position="64"/>
    </location>
</feature>
<dbReference type="SUPFAM" id="SSF161111">
    <property type="entry name" value="Cation efflux protein transmembrane domain-like"/>
    <property type="match status" value="1"/>
</dbReference>
<accession>A0A832EJF6</accession>
<name>A0A832EJF6_9BACT</name>
<dbReference type="InterPro" id="IPR002524">
    <property type="entry name" value="Cation_efflux"/>
</dbReference>
<proteinExistence type="inferred from homology"/>
<protein>
    <submittedName>
        <fullName evidence="10">Cation transporter</fullName>
    </submittedName>
</protein>
<evidence type="ECO:0000259" key="8">
    <source>
        <dbReference type="Pfam" id="PF01545"/>
    </source>
</evidence>
<feature type="domain" description="Cation efflux protein transmembrane" evidence="8">
    <location>
        <begin position="15"/>
        <end position="207"/>
    </location>
</feature>
<dbReference type="GO" id="GO:0005886">
    <property type="term" value="C:plasma membrane"/>
    <property type="evidence" value="ECO:0007669"/>
    <property type="project" value="TreeGrafter"/>
</dbReference>
<gene>
    <name evidence="10" type="ORF">ENS06_09115</name>
</gene>
<dbReference type="SUPFAM" id="SSF160240">
    <property type="entry name" value="Cation efflux protein cytoplasmic domain-like"/>
    <property type="match status" value="1"/>
</dbReference>
<keyword evidence="3" id="KW-0813">Transport</keyword>
<feature type="transmembrane region" description="Helical" evidence="7">
    <location>
        <begin position="117"/>
        <end position="138"/>
    </location>
</feature>
<dbReference type="EMBL" id="DSTK01000027">
    <property type="protein sequence ID" value="HFK97464.1"/>
    <property type="molecule type" value="Genomic_DNA"/>
</dbReference>
<dbReference type="Gene3D" id="1.20.1510.10">
    <property type="entry name" value="Cation efflux protein transmembrane domain"/>
    <property type="match status" value="1"/>
</dbReference>
<evidence type="ECO:0000313" key="10">
    <source>
        <dbReference type="EMBL" id="HFK97464.1"/>
    </source>
</evidence>
<dbReference type="InterPro" id="IPR036837">
    <property type="entry name" value="Cation_efflux_CTD_sf"/>
</dbReference>
<dbReference type="Gene3D" id="3.30.70.1350">
    <property type="entry name" value="Cation efflux protein, cytoplasmic domain"/>
    <property type="match status" value="1"/>
</dbReference>
<dbReference type="InterPro" id="IPR050291">
    <property type="entry name" value="CDF_Transporter"/>
</dbReference>
<dbReference type="AlphaFoldDB" id="A0A832EJF6"/>
<dbReference type="PANTHER" id="PTHR43840">
    <property type="entry name" value="MITOCHONDRIAL METAL TRANSPORTER 1-RELATED"/>
    <property type="match status" value="1"/>
</dbReference>
<dbReference type="GO" id="GO:0015086">
    <property type="term" value="F:cadmium ion transmembrane transporter activity"/>
    <property type="evidence" value="ECO:0007669"/>
    <property type="project" value="TreeGrafter"/>
</dbReference>
<dbReference type="GO" id="GO:0015341">
    <property type="term" value="F:zinc efflux antiporter activity"/>
    <property type="evidence" value="ECO:0007669"/>
    <property type="project" value="TreeGrafter"/>
</dbReference>
<keyword evidence="5 7" id="KW-1133">Transmembrane helix</keyword>
<feature type="transmembrane region" description="Helical" evidence="7">
    <location>
        <begin position="159"/>
        <end position="179"/>
    </location>
</feature>
<organism evidence="10">
    <name type="scientific">Desulfacinum infernum</name>
    <dbReference type="NCBI Taxonomy" id="35837"/>
    <lineage>
        <taxon>Bacteria</taxon>
        <taxon>Pseudomonadati</taxon>
        <taxon>Thermodesulfobacteriota</taxon>
        <taxon>Syntrophobacteria</taxon>
        <taxon>Syntrophobacterales</taxon>
        <taxon>Syntrophobacteraceae</taxon>
        <taxon>Desulfacinum</taxon>
    </lineage>
</organism>
<dbReference type="InterPro" id="IPR058533">
    <property type="entry name" value="Cation_efflux_TM"/>
</dbReference>
<dbReference type="InterPro" id="IPR027470">
    <property type="entry name" value="Cation_efflux_CTD"/>
</dbReference>
<evidence type="ECO:0000256" key="2">
    <source>
        <dbReference type="ARBA" id="ARBA00008114"/>
    </source>
</evidence>
<dbReference type="NCBIfam" id="TIGR01297">
    <property type="entry name" value="CDF"/>
    <property type="match status" value="1"/>
</dbReference>
<dbReference type="Pfam" id="PF01545">
    <property type="entry name" value="Cation_efflux"/>
    <property type="match status" value="1"/>
</dbReference>
<comment type="caution">
    <text evidence="10">The sequence shown here is derived from an EMBL/GenBank/DDBJ whole genome shotgun (WGS) entry which is preliminary data.</text>
</comment>